<evidence type="ECO:0000313" key="6">
    <source>
        <dbReference type="Proteomes" id="UP000821866"/>
    </source>
</evidence>
<sequence length="341" mass="37761">MGRNQSLIVPTLGNRDWVPANAMRSVDAAAYRGFIISGGFKQLLPEEVWRNFERGGYYSLQLSKNIRLVCLNTVLWYTLNNGGRSRSRGDPQLEWLREQLHDAQRHGQKVFISGHIGPGFFLRSLPGTPVSCAHLTGSVTPYGSSHPLHKFTSVSVNPSLRLYSYRRSNGMLLDYTVYYLDLQKANMAAASKVLQLVIGHQVPRWERLYSAKDDFGLQDLSTTSMLELAQRISRSPDLLSRYISYGSSLHDAAPCDGGCRQTMLCAIMASRRDLHAACLGRGDEGHSAHGLPVKDGAETLPTVRDVTVGLTVSASVVAGIVLLVIAKRARMMRAQHYGRFI</sequence>
<dbReference type="GO" id="GO:0005615">
    <property type="term" value="C:extracellular space"/>
    <property type="evidence" value="ECO:0007669"/>
    <property type="project" value="TreeGrafter"/>
</dbReference>
<feature type="domain" description="Sphingomyelin phosphodiesterase C-terminal" evidence="4">
    <location>
        <begin position="129"/>
        <end position="280"/>
    </location>
</feature>
<evidence type="ECO:0000256" key="2">
    <source>
        <dbReference type="ARBA" id="ARBA00023180"/>
    </source>
</evidence>
<dbReference type="InterPro" id="IPR045473">
    <property type="entry name" value="ASM_C"/>
</dbReference>
<organism evidence="5 6">
    <name type="scientific">Rhipicephalus microplus</name>
    <name type="common">Cattle tick</name>
    <name type="synonym">Boophilus microplus</name>
    <dbReference type="NCBI Taxonomy" id="6941"/>
    <lineage>
        <taxon>Eukaryota</taxon>
        <taxon>Metazoa</taxon>
        <taxon>Ecdysozoa</taxon>
        <taxon>Arthropoda</taxon>
        <taxon>Chelicerata</taxon>
        <taxon>Arachnida</taxon>
        <taxon>Acari</taxon>
        <taxon>Parasitiformes</taxon>
        <taxon>Ixodida</taxon>
        <taxon>Ixodoidea</taxon>
        <taxon>Ixodidae</taxon>
        <taxon>Rhipicephalinae</taxon>
        <taxon>Rhipicephalus</taxon>
        <taxon>Boophilus</taxon>
    </lineage>
</organism>
<gene>
    <name evidence="5" type="ORF">HPB51_025987</name>
</gene>
<dbReference type="AlphaFoldDB" id="A0A9J6EDT6"/>
<dbReference type="InterPro" id="IPR029052">
    <property type="entry name" value="Metallo-depent_PP-like"/>
</dbReference>
<keyword evidence="3" id="KW-0472">Membrane</keyword>
<keyword evidence="3" id="KW-1133">Transmembrane helix</keyword>
<name>A0A9J6EDT6_RHIMP</name>
<dbReference type="EMBL" id="JABSTU010000005">
    <property type="protein sequence ID" value="KAH8032534.1"/>
    <property type="molecule type" value="Genomic_DNA"/>
</dbReference>
<evidence type="ECO:0000259" key="4">
    <source>
        <dbReference type="Pfam" id="PF19272"/>
    </source>
</evidence>
<keyword evidence="6" id="KW-1185">Reference proteome</keyword>
<comment type="caution">
    <text evidence="5">The sequence shown here is derived from an EMBL/GenBank/DDBJ whole genome shotgun (WGS) entry which is preliminary data.</text>
</comment>
<accession>A0A9J6EDT6</accession>
<dbReference type="SUPFAM" id="SSF56300">
    <property type="entry name" value="Metallo-dependent phosphatases"/>
    <property type="match status" value="1"/>
</dbReference>
<protein>
    <recommendedName>
        <fullName evidence="4">Sphingomyelin phosphodiesterase C-terminal domain-containing protein</fullName>
    </recommendedName>
</protein>
<keyword evidence="3" id="KW-0812">Transmembrane</keyword>
<dbReference type="PANTHER" id="PTHR10340">
    <property type="entry name" value="SPHINGOMYELIN PHOSPHODIESTERASE"/>
    <property type="match status" value="1"/>
</dbReference>
<evidence type="ECO:0000256" key="3">
    <source>
        <dbReference type="SAM" id="Phobius"/>
    </source>
</evidence>
<evidence type="ECO:0000256" key="1">
    <source>
        <dbReference type="ARBA" id="ARBA00022801"/>
    </source>
</evidence>
<dbReference type="GO" id="GO:0008081">
    <property type="term" value="F:phosphoric diester hydrolase activity"/>
    <property type="evidence" value="ECO:0007669"/>
    <property type="project" value="TreeGrafter"/>
</dbReference>
<dbReference type="PANTHER" id="PTHR10340:SF57">
    <property type="entry name" value="METALLOPHOS DOMAIN-CONTAINING PROTEIN"/>
    <property type="match status" value="1"/>
</dbReference>
<reference evidence="5" key="1">
    <citation type="journal article" date="2020" name="Cell">
        <title>Large-Scale Comparative Analyses of Tick Genomes Elucidate Their Genetic Diversity and Vector Capacities.</title>
        <authorList>
            <consortium name="Tick Genome and Microbiome Consortium (TIGMIC)"/>
            <person name="Jia N."/>
            <person name="Wang J."/>
            <person name="Shi W."/>
            <person name="Du L."/>
            <person name="Sun Y."/>
            <person name="Zhan W."/>
            <person name="Jiang J.F."/>
            <person name="Wang Q."/>
            <person name="Zhang B."/>
            <person name="Ji P."/>
            <person name="Bell-Sakyi L."/>
            <person name="Cui X.M."/>
            <person name="Yuan T.T."/>
            <person name="Jiang B.G."/>
            <person name="Yang W.F."/>
            <person name="Lam T.T."/>
            <person name="Chang Q.C."/>
            <person name="Ding S.J."/>
            <person name="Wang X.J."/>
            <person name="Zhu J.G."/>
            <person name="Ruan X.D."/>
            <person name="Zhao L."/>
            <person name="Wei J.T."/>
            <person name="Ye R.Z."/>
            <person name="Que T.C."/>
            <person name="Du C.H."/>
            <person name="Zhou Y.H."/>
            <person name="Cheng J.X."/>
            <person name="Dai P.F."/>
            <person name="Guo W.B."/>
            <person name="Han X.H."/>
            <person name="Huang E.J."/>
            <person name="Li L.F."/>
            <person name="Wei W."/>
            <person name="Gao Y.C."/>
            <person name="Liu J.Z."/>
            <person name="Shao H.Z."/>
            <person name="Wang X."/>
            <person name="Wang C.C."/>
            <person name="Yang T.C."/>
            <person name="Huo Q.B."/>
            <person name="Li W."/>
            <person name="Chen H.Y."/>
            <person name="Chen S.E."/>
            <person name="Zhou L.G."/>
            <person name="Ni X.B."/>
            <person name="Tian J.H."/>
            <person name="Sheng Y."/>
            <person name="Liu T."/>
            <person name="Pan Y.S."/>
            <person name="Xia L.Y."/>
            <person name="Li J."/>
            <person name="Zhao F."/>
            <person name="Cao W.C."/>
        </authorList>
    </citation>
    <scope>NUCLEOTIDE SEQUENCE</scope>
    <source>
        <strain evidence="5">Rmic-2018</strain>
    </source>
</reference>
<proteinExistence type="predicted"/>
<keyword evidence="1" id="KW-0378">Hydrolase</keyword>
<dbReference type="VEuPathDB" id="VectorBase:LOC119164828"/>
<evidence type="ECO:0000313" key="5">
    <source>
        <dbReference type="EMBL" id="KAH8032534.1"/>
    </source>
</evidence>
<reference evidence="5" key="2">
    <citation type="submission" date="2021-09" db="EMBL/GenBank/DDBJ databases">
        <authorList>
            <person name="Jia N."/>
            <person name="Wang J."/>
            <person name="Shi W."/>
            <person name="Du L."/>
            <person name="Sun Y."/>
            <person name="Zhan W."/>
            <person name="Jiang J."/>
            <person name="Wang Q."/>
            <person name="Zhang B."/>
            <person name="Ji P."/>
            <person name="Sakyi L.B."/>
            <person name="Cui X."/>
            <person name="Yuan T."/>
            <person name="Jiang B."/>
            <person name="Yang W."/>
            <person name="Lam T.T.-Y."/>
            <person name="Chang Q."/>
            <person name="Ding S."/>
            <person name="Wang X."/>
            <person name="Zhu J."/>
            <person name="Ruan X."/>
            <person name="Zhao L."/>
            <person name="Wei J."/>
            <person name="Que T."/>
            <person name="Du C."/>
            <person name="Cheng J."/>
            <person name="Dai P."/>
            <person name="Han X."/>
            <person name="Huang E."/>
            <person name="Gao Y."/>
            <person name="Liu J."/>
            <person name="Shao H."/>
            <person name="Ye R."/>
            <person name="Li L."/>
            <person name="Wei W."/>
            <person name="Wang X."/>
            <person name="Wang C."/>
            <person name="Huo Q."/>
            <person name="Li W."/>
            <person name="Guo W."/>
            <person name="Chen H."/>
            <person name="Chen S."/>
            <person name="Zhou L."/>
            <person name="Zhou L."/>
            <person name="Ni X."/>
            <person name="Tian J."/>
            <person name="Zhou Y."/>
            <person name="Sheng Y."/>
            <person name="Liu T."/>
            <person name="Pan Y."/>
            <person name="Xia L."/>
            <person name="Li J."/>
            <person name="Zhao F."/>
            <person name="Cao W."/>
        </authorList>
    </citation>
    <scope>NUCLEOTIDE SEQUENCE</scope>
    <source>
        <strain evidence="5">Rmic-2018</strain>
        <tissue evidence="5">Larvae</tissue>
    </source>
</reference>
<dbReference type="Proteomes" id="UP000821866">
    <property type="component" value="Chromosome 3"/>
</dbReference>
<keyword evidence="2" id="KW-0325">Glycoprotein</keyword>
<feature type="transmembrane region" description="Helical" evidence="3">
    <location>
        <begin position="306"/>
        <end position="326"/>
    </location>
</feature>
<dbReference type="Pfam" id="PF19272">
    <property type="entry name" value="ASMase_C"/>
    <property type="match status" value="1"/>
</dbReference>